<dbReference type="Pfam" id="PF10858">
    <property type="entry name" value="DUF2659"/>
    <property type="match status" value="1"/>
</dbReference>
<dbReference type="RefSeq" id="WP_323733057.1">
    <property type="nucleotide sequence ID" value="NZ_CP110820.1"/>
</dbReference>
<gene>
    <name evidence="2" type="ORF">Bandiella_00257</name>
</gene>
<proteinExistence type="predicted"/>
<dbReference type="SUPFAM" id="SSF48452">
    <property type="entry name" value="TPR-like"/>
    <property type="match status" value="1"/>
</dbReference>
<dbReference type="Proteomes" id="UP001327219">
    <property type="component" value="Chromosome"/>
</dbReference>
<keyword evidence="1" id="KW-0812">Transmembrane</keyword>
<dbReference type="InterPro" id="IPR011990">
    <property type="entry name" value="TPR-like_helical_dom_sf"/>
</dbReference>
<evidence type="ECO:0000313" key="2">
    <source>
        <dbReference type="EMBL" id="WPX96148.1"/>
    </source>
</evidence>
<feature type="transmembrane region" description="Helical" evidence="1">
    <location>
        <begin position="27"/>
        <end position="45"/>
    </location>
</feature>
<protein>
    <submittedName>
        <fullName evidence="2">Tetratricopeptide repeat-containing protein</fullName>
    </submittedName>
</protein>
<keyword evidence="3" id="KW-1185">Reference proteome</keyword>
<evidence type="ECO:0000256" key="1">
    <source>
        <dbReference type="SAM" id="Phobius"/>
    </source>
</evidence>
<keyword evidence="1" id="KW-1133">Transmembrane helix</keyword>
<reference evidence="2 3" key="1">
    <citation type="submission" date="2022-11" db="EMBL/GenBank/DDBJ databases">
        <title>Host association and intracellularity evolved multiple times independently in the Rickettsiales.</title>
        <authorList>
            <person name="Castelli M."/>
            <person name="Nardi T."/>
            <person name="Gammuto L."/>
            <person name="Bellinzona G."/>
            <person name="Sabaneyeva E."/>
            <person name="Potekhin A."/>
            <person name="Serra V."/>
            <person name="Petroni G."/>
            <person name="Sassera D."/>
        </authorList>
    </citation>
    <scope>NUCLEOTIDE SEQUENCE [LARGE SCALE GENOMIC DNA]</scope>
    <source>
        <strain evidence="2 3">NDG2</strain>
    </source>
</reference>
<accession>A0ABZ0UN72</accession>
<evidence type="ECO:0000313" key="3">
    <source>
        <dbReference type="Proteomes" id="UP001327219"/>
    </source>
</evidence>
<dbReference type="EMBL" id="CP110820">
    <property type="protein sequence ID" value="WPX96148.1"/>
    <property type="molecule type" value="Genomic_DNA"/>
</dbReference>
<dbReference type="Gene3D" id="1.25.40.10">
    <property type="entry name" value="Tetratricopeptide repeat domain"/>
    <property type="match status" value="1"/>
</dbReference>
<keyword evidence="1" id="KW-0472">Membrane</keyword>
<organism evidence="2 3">
    <name type="scientific">Candidatus Bandiella euplotis</name>
    <dbReference type="NCBI Taxonomy" id="1664265"/>
    <lineage>
        <taxon>Bacteria</taxon>
        <taxon>Pseudomonadati</taxon>
        <taxon>Pseudomonadota</taxon>
        <taxon>Alphaproteobacteria</taxon>
        <taxon>Rickettsiales</taxon>
        <taxon>Candidatus Midichloriaceae</taxon>
        <taxon>Candidatus Bandiella</taxon>
    </lineage>
</organism>
<sequence>MVDILDEAKQDVQIEKIAFFYKKYGRYFAYLAFSGILALILNLWWQNYQQNLNLEEATMYNDALSAKKADRIIKLEAFKGRNTIYSSLAQLQLAALYVDKGDFTKAIYYYEQLIKNRNVEVFHLDYAKLMLIRTKVAANVANNKNAIGLFDEYLKNSIYFKDVARLEKAALLISEGDKDRAKAEINFIITDTKAPSLLINLARIIQRRAATQ</sequence>
<dbReference type="InterPro" id="IPR022588">
    <property type="entry name" value="DUF2659"/>
</dbReference>
<name>A0ABZ0UN72_9RICK</name>